<feature type="region of interest" description="Disordered" evidence="1">
    <location>
        <begin position="64"/>
        <end position="110"/>
    </location>
</feature>
<feature type="signal peptide" evidence="2">
    <location>
        <begin position="1"/>
        <end position="19"/>
    </location>
</feature>
<evidence type="ECO:0000313" key="4">
    <source>
        <dbReference type="Proteomes" id="UP000557307"/>
    </source>
</evidence>
<gene>
    <name evidence="3" type="ORF">HNQ92_004477</name>
</gene>
<dbReference type="RefSeq" id="WP_184177353.1">
    <property type="nucleotide sequence ID" value="NZ_JACHGF010000009.1"/>
</dbReference>
<feature type="chain" id="PRO_5033059938" description="DUF2782 domain-containing protein" evidence="2">
    <location>
        <begin position="20"/>
        <end position="110"/>
    </location>
</feature>
<evidence type="ECO:0000313" key="3">
    <source>
        <dbReference type="EMBL" id="MBB5286317.1"/>
    </source>
</evidence>
<dbReference type="EMBL" id="JACHGF010000009">
    <property type="protein sequence ID" value="MBB5286317.1"/>
    <property type="molecule type" value="Genomic_DNA"/>
</dbReference>
<keyword evidence="4" id="KW-1185">Reference proteome</keyword>
<keyword evidence="2" id="KW-0732">Signal</keyword>
<comment type="caution">
    <text evidence="3">The sequence shown here is derived from an EMBL/GenBank/DDBJ whole genome shotgun (WGS) entry which is preliminary data.</text>
</comment>
<sequence length="110" mass="11970">MEKILCLALLLGLSSLAHAQQVPQVPKVQPAPKYLPGQPKGGTQPNDRVAYAEQDNMPILLVRPVEPMPNAGGLSLDTTRRRRPAPMPNPLQPKVPQSQQTPKSQETPIP</sequence>
<accession>A0A840TXL1</accession>
<dbReference type="AlphaFoldDB" id="A0A840TXL1"/>
<proteinExistence type="predicted"/>
<dbReference type="Proteomes" id="UP000557307">
    <property type="component" value="Unassembled WGS sequence"/>
</dbReference>
<evidence type="ECO:0000256" key="1">
    <source>
        <dbReference type="SAM" id="MobiDB-lite"/>
    </source>
</evidence>
<evidence type="ECO:0000256" key="2">
    <source>
        <dbReference type="SAM" id="SignalP"/>
    </source>
</evidence>
<reference evidence="3 4" key="1">
    <citation type="submission" date="2020-08" db="EMBL/GenBank/DDBJ databases">
        <title>Genomic Encyclopedia of Type Strains, Phase IV (KMG-IV): sequencing the most valuable type-strain genomes for metagenomic binning, comparative biology and taxonomic classification.</title>
        <authorList>
            <person name="Goeker M."/>
        </authorList>
    </citation>
    <scope>NUCLEOTIDE SEQUENCE [LARGE SCALE GENOMIC DNA]</scope>
    <source>
        <strain evidence="3 4">DSM 105074</strain>
    </source>
</reference>
<organism evidence="3 4">
    <name type="scientific">Rhabdobacter roseus</name>
    <dbReference type="NCBI Taxonomy" id="1655419"/>
    <lineage>
        <taxon>Bacteria</taxon>
        <taxon>Pseudomonadati</taxon>
        <taxon>Bacteroidota</taxon>
        <taxon>Cytophagia</taxon>
        <taxon>Cytophagales</taxon>
        <taxon>Cytophagaceae</taxon>
        <taxon>Rhabdobacter</taxon>
    </lineage>
</organism>
<protein>
    <recommendedName>
        <fullName evidence="5">DUF2782 domain-containing protein</fullName>
    </recommendedName>
</protein>
<feature type="region of interest" description="Disordered" evidence="1">
    <location>
        <begin position="23"/>
        <end position="48"/>
    </location>
</feature>
<feature type="compositionally biased region" description="Polar residues" evidence="1">
    <location>
        <begin position="95"/>
        <end position="110"/>
    </location>
</feature>
<feature type="compositionally biased region" description="Low complexity" evidence="1">
    <location>
        <begin position="23"/>
        <end position="32"/>
    </location>
</feature>
<name>A0A840TXL1_9BACT</name>
<evidence type="ECO:0008006" key="5">
    <source>
        <dbReference type="Google" id="ProtNLM"/>
    </source>
</evidence>